<keyword evidence="3 6" id="KW-0732">Signal</keyword>
<reference evidence="8" key="1">
    <citation type="submission" date="2020-10" db="EMBL/GenBank/DDBJ databases">
        <authorList>
            <person name="Gilroy R."/>
        </authorList>
    </citation>
    <scope>NUCLEOTIDE SEQUENCE</scope>
    <source>
        <strain evidence="8">ChiGjej2B2-16831</strain>
    </source>
</reference>
<evidence type="ECO:0000256" key="5">
    <source>
        <dbReference type="SAM" id="MobiDB-lite"/>
    </source>
</evidence>
<proteinExistence type="inferred from homology"/>
<feature type="compositionally biased region" description="Acidic residues" evidence="5">
    <location>
        <begin position="44"/>
        <end position="53"/>
    </location>
</feature>
<evidence type="ECO:0000313" key="8">
    <source>
        <dbReference type="EMBL" id="HIU93744.1"/>
    </source>
</evidence>
<comment type="caution">
    <text evidence="8">The sequence shown here is derived from an EMBL/GenBank/DDBJ whole genome shotgun (WGS) entry which is preliminary data.</text>
</comment>
<evidence type="ECO:0000256" key="6">
    <source>
        <dbReference type="SAM" id="SignalP"/>
    </source>
</evidence>
<reference evidence="8" key="2">
    <citation type="journal article" date="2021" name="PeerJ">
        <title>Extensive microbial diversity within the chicken gut microbiome revealed by metagenomics and culture.</title>
        <authorList>
            <person name="Gilroy R."/>
            <person name="Ravi A."/>
            <person name="Getino M."/>
            <person name="Pursley I."/>
            <person name="Horton D.L."/>
            <person name="Alikhan N.F."/>
            <person name="Baker D."/>
            <person name="Gharbi K."/>
            <person name="Hall N."/>
            <person name="Watson M."/>
            <person name="Adriaenssens E.M."/>
            <person name="Foster-Nyarko E."/>
            <person name="Jarju S."/>
            <person name="Secka A."/>
            <person name="Antonio M."/>
            <person name="Oren A."/>
            <person name="Chaudhuri R.R."/>
            <person name="La Ragione R."/>
            <person name="Hildebrand F."/>
            <person name="Pallen M.J."/>
        </authorList>
    </citation>
    <scope>NUCLEOTIDE SEQUENCE</scope>
    <source>
        <strain evidence="8">ChiGjej2B2-16831</strain>
    </source>
</reference>
<comment type="similarity">
    <text evidence="2 4">Belongs to the bacterial solute-binding protein 3 family.</text>
</comment>
<dbReference type="Proteomes" id="UP000824128">
    <property type="component" value="Unassembled WGS sequence"/>
</dbReference>
<feature type="region of interest" description="Disordered" evidence="5">
    <location>
        <begin position="27"/>
        <end position="56"/>
    </location>
</feature>
<dbReference type="InterPro" id="IPR018313">
    <property type="entry name" value="SBP_3_CS"/>
</dbReference>
<dbReference type="SMART" id="SM00062">
    <property type="entry name" value="PBPb"/>
    <property type="match status" value="1"/>
</dbReference>
<dbReference type="PROSITE" id="PS01039">
    <property type="entry name" value="SBP_BACTERIAL_3"/>
    <property type="match status" value="1"/>
</dbReference>
<evidence type="ECO:0000313" key="9">
    <source>
        <dbReference type="Proteomes" id="UP000824128"/>
    </source>
</evidence>
<evidence type="ECO:0000256" key="4">
    <source>
        <dbReference type="RuleBase" id="RU003744"/>
    </source>
</evidence>
<organism evidence="8 9">
    <name type="scientific">Candidatus Aphodomorpha intestinavium</name>
    <dbReference type="NCBI Taxonomy" id="2840672"/>
    <lineage>
        <taxon>Bacteria</taxon>
        <taxon>Bacillati</taxon>
        <taxon>Bacillota</taxon>
        <taxon>Clostridia</taxon>
        <taxon>Eubacteriales</taxon>
        <taxon>Candidatus Aphodomorpha</taxon>
    </lineage>
</organism>
<evidence type="ECO:0000256" key="2">
    <source>
        <dbReference type="ARBA" id="ARBA00010333"/>
    </source>
</evidence>
<name>A0A9D1SSP3_9FIRM</name>
<dbReference type="Pfam" id="PF00497">
    <property type="entry name" value="SBP_bac_3"/>
    <property type="match status" value="1"/>
</dbReference>
<dbReference type="GO" id="GO:0030313">
    <property type="term" value="C:cell envelope"/>
    <property type="evidence" value="ECO:0007669"/>
    <property type="project" value="UniProtKB-SubCell"/>
</dbReference>
<dbReference type="SUPFAM" id="SSF53850">
    <property type="entry name" value="Periplasmic binding protein-like II"/>
    <property type="match status" value="1"/>
</dbReference>
<accession>A0A9D1SSP3</accession>
<evidence type="ECO:0000259" key="7">
    <source>
        <dbReference type="SMART" id="SM00062"/>
    </source>
</evidence>
<feature type="chain" id="PRO_5038910685" evidence="6">
    <location>
        <begin position="20"/>
        <end position="298"/>
    </location>
</feature>
<comment type="subcellular location">
    <subcellularLocation>
        <location evidence="1">Cell envelope</location>
    </subcellularLocation>
</comment>
<dbReference type="PANTHER" id="PTHR35936">
    <property type="entry name" value="MEMBRANE-BOUND LYTIC MUREIN TRANSGLYCOSYLASE F"/>
    <property type="match status" value="1"/>
</dbReference>
<dbReference type="InterPro" id="IPR001638">
    <property type="entry name" value="Solute-binding_3/MltF_N"/>
</dbReference>
<dbReference type="Gene3D" id="3.40.190.10">
    <property type="entry name" value="Periplasmic binding protein-like II"/>
    <property type="match status" value="2"/>
</dbReference>
<sequence length="298" mass="31711">MKKLFALLTACLLAAAAFAGCTTQPDADVQEPTAAPDAAATETPADDSTEAPADDPAAADSDLAYILDKGTLVIGITLFDPMNYYDENEVLVGFDTEFAEALCAELGVTPEFIVIDWDSKELELQSRKIDCIWNGLTITEERRENMDFSTAYLLNEQVVVVKADKLDQYGDLSAFDGASVVAEAGSAGETTIKTDMPNASYTGVLAQSDALLEVKAGTADAAVIDVTMATSMTGEGTDYADLAIVEGIDLMDEEYAIGFRLGSDVTEKANEIIEAFLADGTLDALAEKYGMTDLLIRN</sequence>
<evidence type="ECO:0000256" key="1">
    <source>
        <dbReference type="ARBA" id="ARBA00004196"/>
    </source>
</evidence>
<feature type="compositionally biased region" description="Low complexity" evidence="5">
    <location>
        <begin position="31"/>
        <end position="43"/>
    </location>
</feature>
<evidence type="ECO:0000256" key="3">
    <source>
        <dbReference type="ARBA" id="ARBA00022729"/>
    </source>
</evidence>
<gene>
    <name evidence="8" type="ORF">IAD24_01165</name>
</gene>
<protein>
    <submittedName>
        <fullName evidence="8">Transporter substrate-binding domain-containing protein</fullName>
    </submittedName>
</protein>
<dbReference type="EMBL" id="DVNZ01000038">
    <property type="protein sequence ID" value="HIU93744.1"/>
    <property type="molecule type" value="Genomic_DNA"/>
</dbReference>
<dbReference type="PROSITE" id="PS51257">
    <property type="entry name" value="PROKAR_LIPOPROTEIN"/>
    <property type="match status" value="1"/>
</dbReference>
<feature type="domain" description="Solute-binding protein family 3/N-terminal" evidence="7">
    <location>
        <begin position="71"/>
        <end position="293"/>
    </location>
</feature>
<feature type="signal peptide" evidence="6">
    <location>
        <begin position="1"/>
        <end position="19"/>
    </location>
</feature>
<dbReference type="AlphaFoldDB" id="A0A9D1SSP3"/>